<keyword evidence="3" id="KW-1185">Reference proteome</keyword>
<dbReference type="PANTHER" id="PTHR43377:SF1">
    <property type="entry name" value="BILIVERDIN REDUCTASE A"/>
    <property type="match status" value="1"/>
</dbReference>
<accession>A0ABX3HLL8</accession>
<dbReference type="InterPro" id="IPR036291">
    <property type="entry name" value="NAD(P)-bd_dom_sf"/>
</dbReference>
<dbReference type="RefSeq" id="WP_076110000.1">
    <property type="nucleotide sequence ID" value="NZ_MPTB01000007.1"/>
</dbReference>
<reference evidence="2 3" key="1">
    <citation type="submission" date="2016-10" db="EMBL/GenBank/DDBJ databases">
        <title>Paenibacillus species isolates.</title>
        <authorList>
            <person name="Beno S.M."/>
        </authorList>
    </citation>
    <scope>NUCLEOTIDE SEQUENCE [LARGE SCALE GENOMIC DNA]</scope>
    <source>
        <strain evidence="2 3">FSL H7-0744</strain>
    </source>
</reference>
<comment type="caution">
    <text evidence="2">The sequence shown here is derived from an EMBL/GenBank/DDBJ whole genome shotgun (WGS) entry which is preliminary data.</text>
</comment>
<protein>
    <submittedName>
        <fullName evidence="2">Oxidoreductase</fullName>
    </submittedName>
</protein>
<evidence type="ECO:0000313" key="2">
    <source>
        <dbReference type="EMBL" id="OMD50387.1"/>
    </source>
</evidence>
<evidence type="ECO:0000259" key="1">
    <source>
        <dbReference type="Pfam" id="PF01408"/>
    </source>
</evidence>
<sequence>MEKIVFGLAGGGWRAEFYLRIAKQLPEQFAVGAMFVRNKEKADVLSREWGVKVYTSIEEFISAGTYSFAVISLKREVSKAYIIRLAEAGIPVLAETPPAPDLEQLTELWNRVGRSAVIQIAEQYLFQPMHAARIKLAASGRLGPISQAQVSAAHGYHGISLIRQLLGIGFENPIIRAQNFCSSIIKGPQRSGPPVAEVRGQTGQTLATLDFGTRLGVFDFTGDQYFSWIRSNRILVRGERGELLNDEVSWLQSYDTPLYCKLRRMDAGHGGNLEGFYLKGIMGDGEWLYRNPFAPARLTDDEIAIAESLVRMQRHVQGGPSFYSLAEGCQDQYLALLLEQAAASGETVTSHSQPWSEQG</sequence>
<dbReference type="Proteomes" id="UP000187412">
    <property type="component" value="Unassembled WGS sequence"/>
</dbReference>
<name>A0ABX3HLL8_PAEBO</name>
<organism evidence="2 3">
    <name type="scientific">Paenibacillus borealis</name>
    <dbReference type="NCBI Taxonomy" id="160799"/>
    <lineage>
        <taxon>Bacteria</taxon>
        <taxon>Bacillati</taxon>
        <taxon>Bacillota</taxon>
        <taxon>Bacilli</taxon>
        <taxon>Bacillales</taxon>
        <taxon>Paenibacillaceae</taxon>
        <taxon>Paenibacillus</taxon>
    </lineage>
</organism>
<gene>
    <name evidence="2" type="ORF">BSK56_07600</name>
</gene>
<dbReference type="Gene3D" id="3.40.50.720">
    <property type="entry name" value="NAD(P)-binding Rossmann-like Domain"/>
    <property type="match status" value="1"/>
</dbReference>
<dbReference type="InterPro" id="IPR051450">
    <property type="entry name" value="Gfo/Idh/MocA_Oxidoreductases"/>
</dbReference>
<proteinExistence type="predicted"/>
<dbReference type="PANTHER" id="PTHR43377">
    <property type="entry name" value="BILIVERDIN REDUCTASE A"/>
    <property type="match status" value="1"/>
</dbReference>
<dbReference type="InterPro" id="IPR000683">
    <property type="entry name" value="Gfo/Idh/MocA-like_OxRdtase_N"/>
</dbReference>
<dbReference type="EMBL" id="MPTB01000007">
    <property type="protein sequence ID" value="OMD50387.1"/>
    <property type="molecule type" value="Genomic_DNA"/>
</dbReference>
<dbReference type="Pfam" id="PF01408">
    <property type="entry name" value="GFO_IDH_MocA"/>
    <property type="match status" value="1"/>
</dbReference>
<dbReference type="SUPFAM" id="SSF51735">
    <property type="entry name" value="NAD(P)-binding Rossmann-fold domains"/>
    <property type="match status" value="1"/>
</dbReference>
<dbReference type="Gene3D" id="3.30.360.10">
    <property type="entry name" value="Dihydrodipicolinate Reductase, domain 2"/>
    <property type="match status" value="1"/>
</dbReference>
<feature type="domain" description="Gfo/Idh/MocA-like oxidoreductase N-terminal" evidence="1">
    <location>
        <begin position="6"/>
        <end position="114"/>
    </location>
</feature>
<evidence type="ECO:0000313" key="3">
    <source>
        <dbReference type="Proteomes" id="UP000187412"/>
    </source>
</evidence>